<evidence type="ECO:0000313" key="2">
    <source>
        <dbReference type="EMBL" id="GAA5505338.1"/>
    </source>
</evidence>
<dbReference type="RefSeq" id="WP_345682384.1">
    <property type="nucleotide sequence ID" value="NZ_BAABRO010000001.1"/>
</dbReference>
<sequence>MITKVVSISILLSLFCVPLIAEDGKLTGVAPLAVYVELDGLSREVGQEITDGMYIKLREARVPTTKPKGLKTEDSPFIHFEITVRRVAEPSGYLLVGLCSVKVPTQNPLNGTPMHGLITSSFIVEFREDINEMVDVTENYLNGTLDDLAQAWRAHNPLPGEFVMPKTAPSAKLPSLYWNGNEGESHAEIQSPRPGEQ</sequence>
<name>A0ABP9VME5_9BACT</name>
<proteinExistence type="predicted"/>
<dbReference type="Proteomes" id="UP001416858">
    <property type="component" value="Unassembled WGS sequence"/>
</dbReference>
<evidence type="ECO:0000256" key="1">
    <source>
        <dbReference type="SAM" id="MobiDB-lite"/>
    </source>
</evidence>
<reference evidence="2 3" key="1">
    <citation type="submission" date="2024-02" db="EMBL/GenBank/DDBJ databases">
        <title>Rhodopirellula caenicola NBRC 110016.</title>
        <authorList>
            <person name="Ichikawa N."/>
            <person name="Katano-Makiyama Y."/>
            <person name="Hidaka K."/>
        </authorList>
    </citation>
    <scope>NUCLEOTIDE SEQUENCE [LARGE SCALE GENOMIC DNA]</scope>
    <source>
        <strain evidence="2 3">NBRC 110016</strain>
    </source>
</reference>
<protein>
    <submittedName>
        <fullName evidence="2">Uncharacterized protein</fullName>
    </submittedName>
</protein>
<accession>A0ABP9VME5</accession>
<organism evidence="2 3">
    <name type="scientific">Novipirellula caenicola</name>
    <dbReference type="NCBI Taxonomy" id="1536901"/>
    <lineage>
        <taxon>Bacteria</taxon>
        <taxon>Pseudomonadati</taxon>
        <taxon>Planctomycetota</taxon>
        <taxon>Planctomycetia</taxon>
        <taxon>Pirellulales</taxon>
        <taxon>Pirellulaceae</taxon>
        <taxon>Novipirellula</taxon>
    </lineage>
</organism>
<evidence type="ECO:0000313" key="3">
    <source>
        <dbReference type="Proteomes" id="UP001416858"/>
    </source>
</evidence>
<dbReference type="EMBL" id="BAABRO010000001">
    <property type="protein sequence ID" value="GAA5505338.1"/>
    <property type="molecule type" value="Genomic_DNA"/>
</dbReference>
<gene>
    <name evidence="2" type="ORF">Rcae01_00782</name>
</gene>
<comment type="caution">
    <text evidence="2">The sequence shown here is derived from an EMBL/GenBank/DDBJ whole genome shotgun (WGS) entry which is preliminary data.</text>
</comment>
<keyword evidence="3" id="KW-1185">Reference proteome</keyword>
<feature type="region of interest" description="Disordered" evidence="1">
    <location>
        <begin position="177"/>
        <end position="197"/>
    </location>
</feature>